<dbReference type="SUPFAM" id="SSF51735">
    <property type="entry name" value="NAD(P)-binding Rossmann-fold domains"/>
    <property type="match status" value="2"/>
</dbReference>
<dbReference type="InterPro" id="IPR057326">
    <property type="entry name" value="KR_dom"/>
</dbReference>
<proteinExistence type="inferred from homology"/>
<dbReference type="PANTHER" id="PTHR44196">
    <property type="entry name" value="DEHYDROGENASE/REDUCTASE SDR FAMILY MEMBER 7B"/>
    <property type="match status" value="1"/>
</dbReference>
<dbReference type="InterPro" id="IPR057313">
    <property type="entry name" value="Maqu_2507-like"/>
</dbReference>
<dbReference type="InterPro" id="IPR020904">
    <property type="entry name" value="Sc_DH/Rdtase_CS"/>
</dbReference>
<sequence length="660" mass="72594">MAYFVTGATGFIGRHLVEELLRNRSGDVHVLVRATSRDRLDELIASWPDGDRVKPVTGDLALPMLGVDEAWIAEHRGAIDHFFHLAAIYDMTADEERNERLNVDGTRNAVALANALESGTLHHTSSIAAAGEHRGLFREDMFDEGQKLPSAYHRTKFESEKIAREDAAVPWRVYRPAVVVGHSQTGVMDKIDGPYYFFKAIQKIRGWLPEWAPLIGPELGHTNVVPVDYVARAMDHIAHQEGLDGQAFHLAHPKGQRSGDVLNAFARAGHAPHMAMRIDKRLLDALPKGALSMVMKLPALRGVRDAILADFGIPPEVIGHVGFTSQFDTRDTERALAGSGIEVPELETYAARLWDHWERVLDPDLYKDRSFEHAVNGRTVVITGASSGIGKEAAMKIARAGGIPILVARSMDKLEEAKAEIEQAGGTAYAYSADLSSLDSIEELVDRLLADHAAIDMLINNAGRSIRRSIALSQDRFHDFERTVQLNYLGTIKLTMGLLPHMRERRFGHIVNVSSIGVQTSPPRFSAYVASKAALDAWTRVASSELIGDSITFTTIHMPLVRTPMIAPTKIYDSFPTISPSEAGDLICEAIRAKPKQINTRLGTFGEVLYAVAPKAVDQILHMAYKVFPDSAAARGEKDPGEKASVEQIAMANIMRGVHW</sequence>
<dbReference type="InterPro" id="IPR002347">
    <property type="entry name" value="SDR_fam"/>
</dbReference>
<dbReference type="RefSeq" id="WP_146918680.1">
    <property type="nucleotide sequence ID" value="NZ_CP042430.1"/>
</dbReference>
<dbReference type="AlphaFoldDB" id="A0A5B8U4B3"/>
<organism evidence="4 5">
    <name type="scientific">Baekduia soli</name>
    <dbReference type="NCBI Taxonomy" id="496014"/>
    <lineage>
        <taxon>Bacteria</taxon>
        <taxon>Bacillati</taxon>
        <taxon>Actinomycetota</taxon>
        <taxon>Thermoleophilia</taxon>
        <taxon>Solirubrobacterales</taxon>
        <taxon>Baekduiaceae</taxon>
        <taxon>Baekduia</taxon>
    </lineage>
</organism>
<dbReference type="PRINTS" id="PR00081">
    <property type="entry name" value="GDHRDH"/>
</dbReference>
<dbReference type="PROSITE" id="PS00061">
    <property type="entry name" value="ADH_SHORT"/>
    <property type="match status" value="1"/>
</dbReference>
<evidence type="ECO:0000313" key="4">
    <source>
        <dbReference type="EMBL" id="QEC47807.1"/>
    </source>
</evidence>
<dbReference type="InterPro" id="IPR036291">
    <property type="entry name" value="NAD(P)-bd_dom_sf"/>
</dbReference>
<dbReference type="Pfam" id="PF00106">
    <property type="entry name" value="adh_short"/>
    <property type="match status" value="1"/>
</dbReference>
<evidence type="ECO:0000256" key="2">
    <source>
        <dbReference type="ARBA" id="ARBA00023002"/>
    </source>
</evidence>
<dbReference type="PANTHER" id="PTHR44196:SF1">
    <property type="entry name" value="DEHYDROGENASE_REDUCTASE SDR FAMILY MEMBER 7B"/>
    <property type="match status" value="1"/>
</dbReference>
<protein>
    <submittedName>
        <fullName evidence="4">SDR family oxidoreductase</fullName>
    </submittedName>
</protein>
<dbReference type="Proteomes" id="UP000321805">
    <property type="component" value="Chromosome"/>
</dbReference>
<dbReference type="CDD" id="cd05263">
    <property type="entry name" value="MupV_like_SDR_e"/>
    <property type="match status" value="1"/>
</dbReference>
<comment type="similarity">
    <text evidence="1">Belongs to the short-chain dehydrogenases/reductases (SDR) family.</text>
</comment>
<dbReference type="SMART" id="SM00822">
    <property type="entry name" value="PKS_KR"/>
    <property type="match status" value="1"/>
</dbReference>
<dbReference type="PRINTS" id="PR00080">
    <property type="entry name" value="SDRFAMILY"/>
</dbReference>
<dbReference type="Pfam" id="PF07993">
    <property type="entry name" value="NAD_binding_4"/>
    <property type="match status" value="1"/>
</dbReference>
<accession>A0A5B8U4B3</accession>
<reference evidence="4 5" key="1">
    <citation type="journal article" date="2018" name="J. Microbiol.">
        <title>Baekduia soli gen. nov., sp. nov., a novel bacterium isolated from the soil of Baekdu Mountain and proposal of a novel family name, Baekduiaceae fam. nov.</title>
        <authorList>
            <person name="An D.S."/>
            <person name="Siddiqi M.Z."/>
            <person name="Kim K.H."/>
            <person name="Yu H.S."/>
            <person name="Im W.T."/>
        </authorList>
    </citation>
    <scope>NUCLEOTIDE SEQUENCE [LARGE SCALE GENOMIC DNA]</scope>
    <source>
        <strain evidence="4 5">BR7-21</strain>
    </source>
</reference>
<gene>
    <name evidence="4" type="ORF">FSW04_09665</name>
</gene>
<dbReference type="GO" id="GO:0016491">
    <property type="term" value="F:oxidoreductase activity"/>
    <property type="evidence" value="ECO:0007669"/>
    <property type="project" value="UniProtKB-KW"/>
</dbReference>
<evidence type="ECO:0000259" key="3">
    <source>
        <dbReference type="SMART" id="SM00822"/>
    </source>
</evidence>
<feature type="domain" description="Ketoreductase" evidence="3">
    <location>
        <begin position="378"/>
        <end position="562"/>
    </location>
</feature>
<dbReference type="NCBIfam" id="NF005539">
    <property type="entry name" value="PRK07201.1"/>
    <property type="match status" value="1"/>
</dbReference>
<dbReference type="GO" id="GO:0016020">
    <property type="term" value="C:membrane"/>
    <property type="evidence" value="ECO:0007669"/>
    <property type="project" value="TreeGrafter"/>
</dbReference>
<evidence type="ECO:0000313" key="5">
    <source>
        <dbReference type="Proteomes" id="UP000321805"/>
    </source>
</evidence>
<dbReference type="OrthoDB" id="9810734at2"/>
<dbReference type="InterPro" id="IPR013120">
    <property type="entry name" value="FAR_NAD-bd"/>
</dbReference>
<keyword evidence="2" id="KW-0560">Oxidoreductase</keyword>
<dbReference type="CDD" id="cd05233">
    <property type="entry name" value="SDR_c"/>
    <property type="match status" value="1"/>
</dbReference>
<keyword evidence="5" id="KW-1185">Reference proteome</keyword>
<name>A0A5B8U4B3_9ACTN</name>
<dbReference type="Gene3D" id="3.40.50.720">
    <property type="entry name" value="NAD(P)-binding Rossmann-like Domain"/>
    <property type="match status" value="2"/>
</dbReference>
<evidence type="ECO:0000256" key="1">
    <source>
        <dbReference type="ARBA" id="ARBA00006484"/>
    </source>
</evidence>
<dbReference type="KEGG" id="bsol:FSW04_09665"/>
<dbReference type="EMBL" id="CP042430">
    <property type="protein sequence ID" value="QEC47807.1"/>
    <property type="molecule type" value="Genomic_DNA"/>
</dbReference>